<dbReference type="PANTHER" id="PTHR43415">
    <property type="entry name" value="SPERMIDINE N(1)-ACETYLTRANSFERASE"/>
    <property type="match status" value="1"/>
</dbReference>
<dbReference type="SUPFAM" id="SSF55729">
    <property type="entry name" value="Acyl-CoA N-acyltransferases (Nat)"/>
    <property type="match status" value="1"/>
</dbReference>
<evidence type="ECO:0000259" key="1">
    <source>
        <dbReference type="PROSITE" id="PS51186"/>
    </source>
</evidence>
<gene>
    <name evidence="2" type="ORF">EZV61_11860</name>
</gene>
<feature type="domain" description="N-acetyltransferase" evidence="1">
    <location>
        <begin position="26"/>
        <end position="184"/>
    </location>
</feature>
<reference evidence="2 3" key="1">
    <citation type="submission" date="2019-02" db="EMBL/GenBank/DDBJ databases">
        <title>Corallincola luteus sp. nov., a marine bacterium isolated from surface sediment of Bohai Sea in China.</title>
        <authorList>
            <person name="Ren Q."/>
        </authorList>
    </citation>
    <scope>NUCLEOTIDE SEQUENCE [LARGE SCALE GENOMIC DNA]</scope>
    <source>
        <strain evidence="2 3">DASS28</strain>
    </source>
</reference>
<dbReference type="InterPro" id="IPR016181">
    <property type="entry name" value="Acyl_CoA_acyltransferase"/>
</dbReference>
<comment type="caution">
    <text evidence="2">The sequence shown here is derived from an EMBL/GenBank/DDBJ whole genome shotgun (WGS) entry which is preliminary data.</text>
</comment>
<organism evidence="2 3">
    <name type="scientific">Corallincola luteus</name>
    <dbReference type="NCBI Taxonomy" id="1775177"/>
    <lineage>
        <taxon>Bacteria</taxon>
        <taxon>Pseudomonadati</taxon>
        <taxon>Pseudomonadota</taxon>
        <taxon>Gammaproteobacteria</taxon>
        <taxon>Alteromonadales</taxon>
        <taxon>Psychromonadaceae</taxon>
        <taxon>Corallincola</taxon>
    </lineage>
</organism>
<proteinExistence type="predicted"/>
<keyword evidence="3" id="KW-1185">Reference proteome</keyword>
<dbReference type="PROSITE" id="PS51186">
    <property type="entry name" value="GNAT"/>
    <property type="match status" value="1"/>
</dbReference>
<dbReference type="Proteomes" id="UP000292554">
    <property type="component" value="Unassembled WGS sequence"/>
</dbReference>
<sequence length="189" mass="21023">MISPVHRRTMVCNDDIEQNRRYQMDLDIRAYAPTDLPALAKMLSSPAVFPNTTRQPYNSVEMIAPLFADLSHTHLVAYSGEDLVSTGSLLTNQNPRRKHSAELAITVAPEWQGKGIGSQMLALLLAQADNWLNLLRIELVVFADNQAGIALYKKYGFEVEGLRKADAFKNGEYCDSYMMARLSPSLGSS</sequence>
<evidence type="ECO:0000313" key="3">
    <source>
        <dbReference type="Proteomes" id="UP000292554"/>
    </source>
</evidence>
<accession>A0ABY2AJJ2</accession>
<dbReference type="Gene3D" id="3.40.630.30">
    <property type="match status" value="1"/>
</dbReference>
<dbReference type="Pfam" id="PF00583">
    <property type="entry name" value="Acetyltransf_1"/>
    <property type="match status" value="1"/>
</dbReference>
<dbReference type="CDD" id="cd04301">
    <property type="entry name" value="NAT_SF"/>
    <property type="match status" value="1"/>
</dbReference>
<name>A0ABY2AJJ2_9GAMM</name>
<evidence type="ECO:0000313" key="2">
    <source>
        <dbReference type="EMBL" id="TCI02971.1"/>
    </source>
</evidence>
<dbReference type="EMBL" id="SJXE01000005">
    <property type="protein sequence ID" value="TCI02971.1"/>
    <property type="molecule type" value="Genomic_DNA"/>
</dbReference>
<protein>
    <submittedName>
        <fullName evidence="2">GNAT family N-acetyltransferase</fullName>
    </submittedName>
</protein>
<dbReference type="PANTHER" id="PTHR43415:SF3">
    <property type="entry name" value="GNAT-FAMILY ACETYLTRANSFERASE"/>
    <property type="match status" value="1"/>
</dbReference>
<dbReference type="InterPro" id="IPR000182">
    <property type="entry name" value="GNAT_dom"/>
</dbReference>